<evidence type="ECO:0000313" key="8">
    <source>
        <dbReference type="EMBL" id="KLU82439.1"/>
    </source>
</evidence>
<dbReference type="EnsemblFungi" id="MAPG_01511T0">
    <property type="protein sequence ID" value="MAPG_01511T0"/>
    <property type="gene ID" value="MAPG_01511"/>
</dbReference>
<dbReference type="AlphaFoldDB" id="A0A0C4DNW4"/>
<dbReference type="PANTHER" id="PTHR11010:SF117">
    <property type="entry name" value="SERINE PROTEASE 16"/>
    <property type="match status" value="1"/>
</dbReference>
<evidence type="ECO:0000256" key="7">
    <source>
        <dbReference type="SAM" id="SignalP"/>
    </source>
</evidence>
<comment type="similarity">
    <text evidence="1">Belongs to the peptidase S28 family.</text>
</comment>
<dbReference type="FunFam" id="3.40.50.1820:FF:000251">
    <property type="entry name" value="Extracelular serine carboxypeptidase, putative"/>
    <property type="match status" value="1"/>
</dbReference>
<proteinExistence type="inferred from homology"/>
<evidence type="ECO:0000256" key="5">
    <source>
        <dbReference type="ARBA" id="ARBA00023180"/>
    </source>
</evidence>
<keyword evidence="4" id="KW-0378">Hydrolase</keyword>
<keyword evidence="2" id="KW-0645">Protease</keyword>
<dbReference type="EMBL" id="GL876966">
    <property type="protein sequence ID" value="KLU82439.1"/>
    <property type="molecule type" value="Genomic_DNA"/>
</dbReference>
<dbReference type="Pfam" id="PF05577">
    <property type="entry name" value="Peptidase_S28"/>
    <property type="match status" value="2"/>
</dbReference>
<reference evidence="8" key="3">
    <citation type="submission" date="2011-03" db="EMBL/GenBank/DDBJ databases">
        <title>Annotation of Magnaporthe poae ATCC 64411.</title>
        <authorList>
            <person name="Ma L.-J."/>
            <person name="Dead R."/>
            <person name="Young S.K."/>
            <person name="Zeng Q."/>
            <person name="Gargeya S."/>
            <person name="Fitzgerald M."/>
            <person name="Haas B."/>
            <person name="Abouelleil A."/>
            <person name="Alvarado L."/>
            <person name="Arachchi H.M."/>
            <person name="Berlin A."/>
            <person name="Brown A."/>
            <person name="Chapman S.B."/>
            <person name="Chen Z."/>
            <person name="Dunbar C."/>
            <person name="Freedman E."/>
            <person name="Gearin G."/>
            <person name="Gellesch M."/>
            <person name="Goldberg J."/>
            <person name="Griggs A."/>
            <person name="Gujja S."/>
            <person name="Heiman D."/>
            <person name="Howarth C."/>
            <person name="Larson L."/>
            <person name="Lui A."/>
            <person name="MacDonald P.J.P."/>
            <person name="Mehta T."/>
            <person name="Montmayeur A."/>
            <person name="Murphy C."/>
            <person name="Neiman D."/>
            <person name="Pearson M."/>
            <person name="Priest M."/>
            <person name="Roberts A."/>
            <person name="Saif S."/>
            <person name="Shea T."/>
            <person name="Shenoy N."/>
            <person name="Sisk P."/>
            <person name="Stolte C."/>
            <person name="Sykes S."/>
            <person name="Yandava C."/>
            <person name="Wortman J."/>
            <person name="Nusbaum C."/>
            <person name="Birren B."/>
        </authorList>
    </citation>
    <scope>NUCLEOTIDE SEQUENCE</scope>
    <source>
        <strain evidence="8">ATCC 64411</strain>
    </source>
</reference>
<dbReference type="GO" id="GO:0006508">
    <property type="term" value="P:proteolysis"/>
    <property type="evidence" value="ECO:0007669"/>
    <property type="project" value="UniProtKB-KW"/>
</dbReference>
<protein>
    <recommendedName>
        <fullName evidence="11">Extracelular serine carboxypeptidase</fullName>
    </recommendedName>
</protein>
<evidence type="ECO:0000256" key="2">
    <source>
        <dbReference type="ARBA" id="ARBA00022670"/>
    </source>
</evidence>
<dbReference type="OMA" id="HYAEHFG"/>
<reference evidence="8" key="2">
    <citation type="submission" date="2010-05" db="EMBL/GenBank/DDBJ databases">
        <title>The Genome Sequence of Magnaporthe poae strain ATCC 64411.</title>
        <authorList>
            <consortium name="The Broad Institute Genome Sequencing Platform"/>
            <consortium name="Broad Institute Genome Sequencing Center for Infectious Disease"/>
            <person name="Ma L.-J."/>
            <person name="Dead R."/>
            <person name="Young S."/>
            <person name="Zeng Q."/>
            <person name="Koehrsen M."/>
            <person name="Alvarado L."/>
            <person name="Berlin A."/>
            <person name="Chapman S.B."/>
            <person name="Chen Z."/>
            <person name="Freedman E."/>
            <person name="Gellesch M."/>
            <person name="Goldberg J."/>
            <person name="Griggs A."/>
            <person name="Gujja S."/>
            <person name="Heilman E.R."/>
            <person name="Heiman D."/>
            <person name="Hepburn T."/>
            <person name="Howarth C."/>
            <person name="Jen D."/>
            <person name="Larson L."/>
            <person name="Mehta T."/>
            <person name="Neiman D."/>
            <person name="Pearson M."/>
            <person name="Roberts A."/>
            <person name="Saif S."/>
            <person name="Shea T."/>
            <person name="Shenoy N."/>
            <person name="Sisk P."/>
            <person name="Stolte C."/>
            <person name="Sykes S."/>
            <person name="Walk T."/>
            <person name="White J."/>
            <person name="Yandava C."/>
            <person name="Haas B."/>
            <person name="Nusbaum C."/>
            <person name="Birren B."/>
        </authorList>
    </citation>
    <scope>NUCLEOTIDE SEQUENCE</scope>
    <source>
        <strain evidence="8">ATCC 64411</strain>
    </source>
</reference>
<evidence type="ECO:0008006" key="11">
    <source>
        <dbReference type="Google" id="ProtNLM"/>
    </source>
</evidence>
<organism evidence="9 10">
    <name type="scientific">Magnaporthiopsis poae (strain ATCC 64411 / 73-15)</name>
    <name type="common">Kentucky bluegrass fungus</name>
    <name type="synonym">Magnaporthe poae</name>
    <dbReference type="NCBI Taxonomy" id="644358"/>
    <lineage>
        <taxon>Eukaryota</taxon>
        <taxon>Fungi</taxon>
        <taxon>Dikarya</taxon>
        <taxon>Ascomycota</taxon>
        <taxon>Pezizomycotina</taxon>
        <taxon>Sordariomycetes</taxon>
        <taxon>Sordariomycetidae</taxon>
        <taxon>Magnaporthales</taxon>
        <taxon>Magnaporthaceae</taxon>
        <taxon>Magnaporthiopsis</taxon>
    </lineage>
</organism>
<gene>
    <name evidence="8" type="ORF">MAPG_01511</name>
</gene>
<accession>A0A0C4DNW4</accession>
<evidence type="ECO:0000256" key="4">
    <source>
        <dbReference type="ARBA" id="ARBA00022801"/>
    </source>
</evidence>
<dbReference type="Proteomes" id="UP000011715">
    <property type="component" value="Unassembled WGS sequence"/>
</dbReference>
<keyword evidence="5" id="KW-0325">Glycoprotein</keyword>
<sequence length="575" mass="64555">MLTNWLARFALSVAVAGDACAALRASHSIADFRRQQWEREHFRVMDDLPPLEDRYPAQTISVPIDHFHSESSYEPHSNGSFNLRYWFDASYYREGGPVIVLLGGETSGADRLPFMQKGILAKLAEATGGMSVILEHRYYGESFPVPDLSTANLRFLTTDQALADTAFFARNVVFKGFEDRNLTTYTTPYFAYGGSYAGAFAAFLRKLYPEDYWGAISSSGVTLAVVDYWQYFEAQRLYAPPDCVATTQKLTHVVDNIVMGGKSTSSDQLQDAFGLSNVTYLPDFVNVLSNGIGGWQGLNWDPAVSDPGVYLYCSNITSDALLYPQTERLTSAVRGLLEKGGYGGEVDQLTRRMLNYIGYVNLTAVAPCAKQERSQDSCFGSRDIDGYKRDDITRKWRSWSYQVCTQWGYYQTGSGVPRTQLPLISRLLDVNYFSFSCEHAFNITKLPDVEAINKHGGLNFSYPRVALIDGEADPWRWAGTHSPEAPERTSTPSEPFILIGGKAVHHWDENGLFPNETTAELPPRTIVDVQQQEIEIVKEWIKEWHAQRTRTVISQSGSSSPGWNPKLHQHDTRHL</sequence>
<reference evidence="9" key="5">
    <citation type="submission" date="2015-06" db="UniProtKB">
        <authorList>
            <consortium name="EnsemblFungi"/>
        </authorList>
    </citation>
    <scope>IDENTIFICATION</scope>
    <source>
        <strain evidence="9">ATCC 64411</strain>
    </source>
</reference>
<dbReference type="InterPro" id="IPR008758">
    <property type="entry name" value="Peptidase_S28"/>
</dbReference>
<evidence type="ECO:0000313" key="9">
    <source>
        <dbReference type="EnsemblFungi" id="MAPG_01511T0"/>
    </source>
</evidence>
<reference evidence="9" key="4">
    <citation type="journal article" date="2015" name="G3 (Bethesda)">
        <title>Genome sequences of three phytopathogenic species of the Magnaporthaceae family of fungi.</title>
        <authorList>
            <person name="Okagaki L.H."/>
            <person name="Nunes C.C."/>
            <person name="Sailsbery J."/>
            <person name="Clay B."/>
            <person name="Brown D."/>
            <person name="John T."/>
            <person name="Oh Y."/>
            <person name="Young N."/>
            <person name="Fitzgerald M."/>
            <person name="Haas B.J."/>
            <person name="Zeng Q."/>
            <person name="Young S."/>
            <person name="Adiconis X."/>
            <person name="Fan L."/>
            <person name="Levin J.Z."/>
            <person name="Mitchell T.K."/>
            <person name="Okubara P.A."/>
            <person name="Farman M.L."/>
            <person name="Kohn L.M."/>
            <person name="Birren B."/>
            <person name="Ma L.-J."/>
            <person name="Dean R.A."/>
        </authorList>
    </citation>
    <scope>NUCLEOTIDE SEQUENCE</scope>
    <source>
        <strain evidence="9">ATCC 64411 / 73-15</strain>
    </source>
</reference>
<evidence type="ECO:0000256" key="1">
    <source>
        <dbReference type="ARBA" id="ARBA00011079"/>
    </source>
</evidence>
<reference evidence="10" key="1">
    <citation type="submission" date="2010-05" db="EMBL/GenBank/DDBJ databases">
        <title>The genome sequence of Magnaporthe poae strain ATCC 64411.</title>
        <authorList>
            <person name="Ma L.-J."/>
            <person name="Dead R."/>
            <person name="Young S."/>
            <person name="Zeng Q."/>
            <person name="Koehrsen M."/>
            <person name="Alvarado L."/>
            <person name="Berlin A."/>
            <person name="Chapman S.B."/>
            <person name="Chen Z."/>
            <person name="Freedman E."/>
            <person name="Gellesch M."/>
            <person name="Goldberg J."/>
            <person name="Griggs A."/>
            <person name="Gujja S."/>
            <person name="Heilman E.R."/>
            <person name="Heiman D."/>
            <person name="Hepburn T."/>
            <person name="Howarth C."/>
            <person name="Jen D."/>
            <person name="Larson L."/>
            <person name="Mehta T."/>
            <person name="Neiman D."/>
            <person name="Pearson M."/>
            <person name="Roberts A."/>
            <person name="Saif S."/>
            <person name="Shea T."/>
            <person name="Shenoy N."/>
            <person name="Sisk P."/>
            <person name="Stolte C."/>
            <person name="Sykes S."/>
            <person name="Walk T."/>
            <person name="White J."/>
            <person name="Yandava C."/>
            <person name="Haas B."/>
            <person name="Nusbaum C."/>
            <person name="Birren B."/>
        </authorList>
    </citation>
    <scope>NUCLEOTIDE SEQUENCE [LARGE SCALE GENOMIC DNA]</scope>
    <source>
        <strain evidence="10">ATCC 64411 / 73-15</strain>
    </source>
</reference>
<evidence type="ECO:0000256" key="3">
    <source>
        <dbReference type="ARBA" id="ARBA00022729"/>
    </source>
</evidence>
<keyword evidence="3 7" id="KW-0732">Signal</keyword>
<dbReference type="VEuPathDB" id="FungiDB:MAPG_01511"/>
<keyword evidence="10" id="KW-1185">Reference proteome</keyword>
<dbReference type="InterPro" id="IPR029058">
    <property type="entry name" value="AB_hydrolase_fold"/>
</dbReference>
<dbReference type="eggNOG" id="KOG2182">
    <property type="taxonomic scope" value="Eukaryota"/>
</dbReference>
<dbReference type="SUPFAM" id="SSF53474">
    <property type="entry name" value="alpha/beta-Hydrolases"/>
    <property type="match status" value="1"/>
</dbReference>
<feature type="signal peptide" evidence="7">
    <location>
        <begin position="1"/>
        <end position="21"/>
    </location>
</feature>
<name>A0A0C4DNW4_MAGP6</name>
<dbReference type="EMBL" id="ADBL01000364">
    <property type="status" value="NOT_ANNOTATED_CDS"/>
    <property type="molecule type" value="Genomic_DNA"/>
</dbReference>
<feature type="region of interest" description="Disordered" evidence="6">
    <location>
        <begin position="552"/>
        <end position="575"/>
    </location>
</feature>
<dbReference type="OrthoDB" id="1735038at2759"/>
<dbReference type="GO" id="GO:0008239">
    <property type="term" value="F:dipeptidyl-peptidase activity"/>
    <property type="evidence" value="ECO:0007669"/>
    <property type="project" value="TreeGrafter"/>
</dbReference>
<evidence type="ECO:0000313" key="10">
    <source>
        <dbReference type="Proteomes" id="UP000011715"/>
    </source>
</evidence>
<evidence type="ECO:0000256" key="6">
    <source>
        <dbReference type="SAM" id="MobiDB-lite"/>
    </source>
</evidence>
<feature type="chain" id="PRO_5009385179" description="Extracelular serine carboxypeptidase" evidence="7">
    <location>
        <begin position="22"/>
        <end position="575"/>
    </location>
</feature>
<dbReference type="GO" id="GO:0070008">
    <property type="term" value="F:serine-type exopeptidase activity"/>
    <property type="evidence" value="ECO:0007669"/>
    <property type="project" value="InterPro"/>
</dbReference>
<feature type="compositionally biased region" description="Polar residues" evidence="6">
    <location>
        <begin position="552"/>
        <end position="562"/>
    </location>
</feature>
<dbReference type="Gene3D" id="3.40.50.1820">
    <property type="entry name" value="alpha/beta hydrolase"/>
    <property type="match status" value="2"/>
</dbReference>
<dbReference type="PANTHER" id="PTHR11010">
    <property type="entry name" value="PROTEASE S28 PRO-X CARBOXYPEPTIDASE-RELATED"/>
    <property type="match status" value="1"/>
</dbReference>